<keyword evidence="7" id="KW-0479">Metal-binding</keyword>
<feature type="compositionally biased region" description="Low complexity" evidence="21">
    <location>
        <begin position="629"/>
        <end position="641"/>
    </location>
</feature>
<evidence type="ECO:0000256" key="6">
    <source>
        <dbReference type="ARBA" id="ARBA00022722"/>
    </source>
</evidence>
<dbReference type="InterPro" id="IPR033651">
    <property type="entry name" value="PaeLigD_Pol-like"/>
</dbReference>
<keyword evidence="24" id="KW-1185">Reference proteome</keyword>
<evidence type="ECO:0000256" key="9">
    <source>
        <dbReference type="ARBA" id="ARBA00022763"/>
    </source>
</evidence>
<dbReference type="InterPro" id="IPR012340">
    <property type="entry name" value="NA-bd_OB-fold"/>
</dbReference>
<dbReference type="Pfam" id="PF21686">
    <property type="entry name" value="LigD_Prim-Pol"/>
    <property type="match status" value="1"/>
</dbReference>
<dbReference type="InterPro" id="IPR012309">
    <property type="entry name" value="DNA_ligase_ATP-dep_C"/>
</dbReference>
<dbReference type="NCBIfam" id="TIGR02777">
    <property type="entry name" value="LigD_PE_dom"/>
    <property type="match status" value="1"/>
</dbReference>
<evidence type="ECO:0000256" key="17">
    <source>
        <dbReference type="ARBA" id="ARBA00023211"/>
    </source>
</evidence>
<dbReference type="CDD" id="cd04862">
    <property type="entry name" value="PaeLigD_Pol_like"/>
    <property type="match status" value="1"/>
</dbReference>
<evidence type="ECO:0000256" key="11">
    <source>
        <dbReference type="ARBA" id="ARBA00022839"/>
    </source>
</evidence>
<evidence type="ECO:0000256" key="13">
    <source>
        <dbReference type="ARBA" id="ARBA00022932"/>
    </source>
</evidence>
<keyword evidence="14" id="KW-0238">DNA-binding</keyword>
<dbReference type="GO" id="GO:0006281">
    <property type="term" value="P:DNA repair"/>
    <property type="evidence" value="ECO:0007669"/>
    <property type="project" value="UniProtKB-KW"/>
</dbReference>
<dbReference type="RefSeq" id="WP_095419505.1">
    <property type="nucleotide sequence ID" value="NZ_CP022989.1"/>
</dbReference>
<feature type="compositionally biased region" description="Basic residues" evidence="21">
    <location>
        <begin position="25"/>
        <end position="35"/>
    </location>
</feature>
<keyword evidence="12" id="KW-0067">ATP-binding</keyword>
<dbReference type="GO" id="GO:0003887">
    <property type="term" value="F:DNA-directed DNA polymerase activity"/>
    <property type="evidence" value="ECO:0007669"/>
    <property type="project" value="UniProtKB-KW"/>
</dbReference>
<dbReference type="NCBIfam" id="TIGR02776">
    <property type="entry name" value="NHEJ_ligase_prk"/>
    <property type="match status" value="1"/>
</dbReference>
<dbReference type="GO" id="GO:0006310">
    <property type="term" value="P:DNA recombination"/>
    <property type="evidence" value="ECO:0007669"/>
    <property type="project" value="UniProtKB-KW"/>
</dbReference>
<reference evidence="23 24" key="1">
    <citation type="submission" date="2017-08" db="EMBL/GenBank/DDBJ databases">
        <title>Identification and genetic characteristics of simultaneous BTEX- and naphthalene-degrading Paraburkholderia sp. BN5 isolated from petroleum-contaminated soil.</title>
        <authorList>
            <person name="Lee Y."/>
            <person name="Jeon C.O."/>
        </authorList>
    </citation>
    <scope>NUCLEOTIDE SEQUENCE [LARGE SCALE GENOMIC DNA]</scope>
    <source>
        <strain evidence="23 24">BN5</strain>
    </source>
</reference>
<feature type="compositionally biased region" description="Basic and acidic residues" evidence="21">
    <location>
        <begin position="1"/>
        <end position="16"/>
    </location>
</feature>
<dbReference type="OrthoDB" id="9802472at2"/>
<dbReference type="SUPFAM" id="SSF56091">
    <property type="entry name" value="DNA ligase/mRNA capping enzyme, catalytic domain"/>
    <property type="match status" value="1"/>
</dbReference>
<name>A0A248VKX1_9BURK</name>
<keyword evidence="17" id="KW-0464">Manganese</keyword>
<evidence type="ECO:0000256" key="8">
    <source>
        <dbReference type="ARBA" id="ARBA00022741"/>
    </source>
</evidence>
<feature type="region of interest" description="Disordered" evidence="21">
    <location>
        <begin position="191"/>
        <end position="261"/>
    </location>
</feature>
<dbReference type="KEGG" id="parb:CJU94_15880"/>
<dbReference type="Pfam" id="PF13298">
    <property type="entry name" value="LigD_N"/>
    <property type="match status" value="1"/>
</dbReference>
<keyword evidence="5" id="KW-0548">Nucleotidyltransferase</keyword>
<keyword evidence="18" id="KW-0511">Multifunctional enzyme</keyword>
<evidence type="ECO:0000256" key="16">
    <source>
        <dbReference type="ARBA" id="ARBA00023204"/>
    </source>
</evidence>
<feature type="region of interest" description="Disordered" evidence="21">
    <location>
        <begin position="671"/>
        <end position="759"/>
    </location>
</feature>
<feature type="compositionally biased region" description="Polar residues" evidence="21">
    <location>
        <begin position="229"/>
        <end position="241"/>
    </location>
</feature>
<organism evidence="23 24">
    <name type="scientific">Paraburkholderia aromaticivorans</name>
    <dbReference type="NCBI Taxonomy" id="2026199"/>
    <lineage>
        <taxon>Bacteria</taxon>
        <taxon>Pseudomonadati</taxon>
        <taxon>Pseudomonadota</taxon>
        <taxon>Betaproteobacteria</taxon>
        <taxon>Burkholderiales</taxon>
        <taxon>Burkholderiaceae</taxon>
        <taxon>Paraburkholderia</taxon>
    </lineage>
</organism>
<dbReference type="SUPFAM" id="SSF50249">
    <property type="entry name" value="Nucleic acid-binding proteins"/>
    <property type="match status" value="1"/>
</dbReference>
<proteinExistence type="predicted"/>
<dbReference type="InterPro" id="IPR052171">
    <property type="entry name" value="NHEJ_LigD"/>
</dbReference>
<accession>A0A248VKX1</accession>
<evidence type="ECO:0000313" key="24">
    <source>
        <dbReference type="Proteomes" id="UP000215158"/>
    </source>
</evidence>
<dbReference type="GO" id="GO:0046872">
    <property type="term" value="F:metal ion binding"/>
    <property type="evidence" value="ECO:0007669"/>
    <property type="project" value="UniProtKB-KW"/>
</dbReference>
<dbReference type="Pfam" id="PF04679">
    <property type="entry name" value="DNA_ligase_A_C"/>
    <property type="match status" value="1"/>
</dbReference>
<evidence type="ECO:0000256" key="21">
    <source>
        <dbReference type="SAM" id="MobiDB-lite"/>
    </source>
</evidence>
<dbReference type="Pfam" id="PF01068">
    <property type="entry name" value="DNA_ligase_A_M"/>
    <property type="match status" value="1"/>
</dbReference>
<keyword evidence="11" id="KW-0269">Exonuclease</keyword>
<dbReference type="Proteomes" id="UP000215158">
    <property type="component" value="Chromosome 1"/>
</dbReference>
<dbReference type="InterPro" id="IPR014143">
    <property type="entry name" value="NHEJ_ligase_prk"/>
</dbReference>
<evidence type="ECO:0000256" key="5">
    <source>
        <dbReference type="ARBA" id="ARBA00022695"/>
    </source>
</evidence>
<dbReference type="CDD" id="cd07906">
    <property type="entry name" value="Adenylation_DNA_ligase_LigD_LigC"/>
    <property type="match status" value="1"/>
</dbReference>
<dbReference type="Gene3D" id="2.40.50.140">
    <property type="entry name" value="Nucleic acid-binding proteins"/>
    <property type="match status" value="1"/>
</dbReference>
<dbReference type="EMBL" id="CP022989">
    <property type="protein sequence ID" value="ASV99494.1"/>
    <property type="molecule type" value="Genomic_DNA"/>
</dbReference>
<keyword evidence="13" id="KW-0239">DNA-directed DNA polymerase</keyword>
<dbReference type="EC" id="6.5.1.1" evidence="2"/>
<keyword evidence="9" id="KW-0227">DNA damage</keyword>
<dbReference type="Gene3D" id="3.90.920.10">
    <property type="entry name" value="DNA primase, PRIM domain"/>
    <property type="match status" value="1"/>
</dbReference>
<dbReference type="AlphaFoldDB" id="A0A248VKX1"/>
<keyword evidence="6" id="KW-0540">Nuclease</keyword>
<keyword evidence="4" id="KW-0808">Transferase</keyword>
<dbReference type="InterPro" id="IPR014146">
    <property type="entry name" value="LigD_ligase_dom"/>
</dbReference>
<evidence type="ECO:0000256" key="15">
    <source>
        <dbReference type="ARBA" id="ARBA00023172"/>
    </source>
</evidence>
<feature type="region of interest" description="Disordered" evidence="21">
    <location>
        <begin position="597"/>
        <end position="641"/>
    </location>
</feature>
<evidence type="ECO:0000259" key="22">
    <source>
        <dbReference type="PROSITE" id="PS50160"/>
    </source>
</evidence>
<sequence>MNDRLDTYNRKRRFDETPEPSGARASRKQGSRKTTARASAEALSYVIQEHDARRLHYDFRLELNGTLLSWAVPKGPSLDPSVKRLAVHVEDHPVEYGSFEGEIPPGNYGAGSVIVWDRGTWEPVGGAAEAARAYAAGKLKFLLHGDKLHGGWTLVRSHMRGSGDKEQWLLIKERDDEARAESEYDILKKRPGSVLDGSAPAGKGARTSRTVTASRTTGKAVRKAVAPAQASTDPDAASQSKRAGKPGAKRASPNRADPARADIVVTRSAQSLRELAASPAIEGAVPARLPATFKPQLATLVDTAPPGADWSYEIKFDGYRVLVRIDRTTRGNPVKVFTRAGNDWTAKFSKKVKAFEQLEIDSAWLDGEAVVLDPNGVPNFQALQNAFDSNRPQDIVIYLFDIPFLNGYDLRGVPLEQRRAILRALLEEVDDSVLRFSNHFDFSADHLLRSACDMALEGIIGKRRDSGYMSGRSSAWIKLKCRRRQEFVIGGYSEPSGSRAAFGALLLGVYDGNGQLQYAGRVGTGFDAALLRSVKQELDAHESRHMPFAAAPRERSRTPVHWVEPVLVAECNFAEWTSDGIVRQASFVSLRNDKPARQIVKETPRQGADVQQQTDSLSDDPPKKRGARKTSGSAAAGAGAEEAGAASTAGTAASKAAGAKSASGKATAGAEATSAKATSANATGAKATSAKATSAKATSAKATSAKATSAKKAISAEATGTKKTAASKSMASKSMATKSTATQASATTQNAATKSNATQIPAEVAGVRISHPERVMDSSSGTRKIALVQYYEAVADWMLPHLQDRPVSLVRAPEDIGGELFFQKHSQKLSIPNVTQHPDLDPGHPPLITVDTLKALVGAAQMGTVEFHTWNAVVSNIEKPDRMVFDLDPDASLGWERMIEAAQMTRSLLEELGLTSFCKTSGGKGLHVVVPLAKQAGWDEVKDFSQAVAQHMAATLPKYFSAKMGAQNRKQKIFVDYLRNNRGSSTVAAFSARARPGLGVSVPLTWDEVAATTGGDQWTIENLHERLADLKSDPWADYAKTRQRITAAMKKRLDGAR</sequence>
<comment type="cofactor">
    <cofactor evidence="1">
        <name>Mn(2+)</name>
        <dbReference type="ChEBI" id="CHEBI:29035"/>
    </cofactor>
</comment>
<protein>
    <recommendedName>
        <fullName evidence="2">DNA ligase (ATP)</fullName>
        <ecNumber evidence="2">6.5.1.1</ecNumber>
    </recommendedName>
    <alternativeName>
        <fullName evidence="19">NHEJ DNA polymerase</fullName>
    </alternativeName>
</protein>
<evidence type="ECO:0000256" key="4">
    <source>
        <dbReference type="ARBA" id="ARBA00022679"/>
    </source>
</evidence>
<dbReference type="CDD" id="cd07971">
    <property type="entry name" value="OBF_DNA_ligase_LigD"/>
    <property type="match status" value="1"/>
</dbReference>
<keyword evidence="8" id="KW-0547">Nucleotide-binding</keyword>
<dbReference type="GO" id="GO:0005524">
    <property type="term" value="F:ATP binding"/>
    <property type="evidence" value="ECO:0007669"/>
    <property type="project" value="UniProtKB-KW"/>
</dbReference>
<dbReference type="NCBIfam" id="TIGR02778">
    <property type="entry name" value="ligD_pol"/>
    <property type="match status" value="1"/>
</dbReference>
<evidence type="ECO:0000256" key="3">
    <source>
        <dbReference type="ARBA" id="ARBA00022598"/>
    </source>
</evidence>
<feature type="region of interest" description="Disordered" evidence="21">
    <location>
        <begin position="1"/>
        <end position="35"/>
    </location>
</feature>
<gene>
    <name evidence="23" type="primary">ligD</name>
    <name evidence="23" type="ORF">CJU94_15880</name>
</gene>
<dbReference type="InterPro" id="IPR012310">
    <property type="entry name" value="DNA_ligase_ATP-dep_cent"/>
</dbReference>
<evidence type="ECO:0000256" key="20">
    <source>
        <dbReference type="ARBA" id="ARBA00034003"/>
    </source>
</evidence>
<evidence type="ECO:0000256" key="18">
    <source>
        <dbReference type="ARBA" id="ARBA00023268"/>
    </source>
</evidence>
<evidence type="ECO:0000313" key="23">
    <source>
        <dbReference type="EMBL" id="ASV99494.1"/>
    </source>
</evidence>
<keyword evidence="16" id="KW-0234">DNA repair</keyword>
<dbReference type="GO" id="GO:0003910">
    <property type="term" value="F:DNA ligase (ATP) activity"/>
    <property type="evidence" value="ECO:0007669"/>
    <property type="project" value="UniProtKB-EC"/>
</dbReference>
<dbReference type="InterPro" id="IPR014145">
    <property type="entry name" value="LigD_pol_dom"/>
</dbReference>
<evidence type="ECO:0000256" key="19">
    <source>
        <dbReference type="ARBA" id="ARBA00029943"/>
    </source>
</evidence>
<keyword evidence="3 23" id="KW-0436">Ligase</keyword>
<dbReference type="Gene3D" id="3.30.470.30">
    <property type="entry name" value="DNA ligase/mRNA capping enzyme"/>
    <property type="match status" value="1"/>
</dbReference>
<keyword evidence="15" id="KW-0233">DNA recombination</keyword>
<dbReference type="PANTHER" id="PTHR42705:SF2">
    <property type="entry name" value="BIFUNCTIONAL NON-HOMOLOGOUS END JOINING PROTEIN LIGD"/>
    <property type="match status" value="1"/>
</dbReference>
<evidence type="ECO:0000256" key="1">
    <source>
        <dbReference type="ARBA" id="ARBA00001936"/>
    </source>
</evidence>
<dbReference type="GO" id="GO:0004527">
    <property type="term" value="F:exonuclease activity"/>
    <property type="evidence" value="ECO:0007669"/>
    <property type="project" value="UniProtKB-KW"/>
</dbReference>
<evidence type="ECO:0000256" key="2">
    <source>
        <dbReference type="ARBA" id="ARBA00012727"/>
    </source>
</evidence>
<dbReference type="PANTHER" id="PTHR42705">
    <property type="entry name" value="BIFUNCTIONAL NON-HOMOLOGOUS END JOINING PROTEIN LIGD"/>
    <property type="match status" value="1"/>
</dbReference>
<feature type="compositionally biased region" description="Low complexity" evidence="21">
    <location>
        <begin position="671"/>
        <end position="758"/>
    </location>
</feature>
<evidence type="ECO:0000256" key="7">
    <source>
        <dbReference type="ARBA" id="ARBA00022723"/>
    </source>
</evidence>
<dbReference type="InterPro" id="IPR014144">
    <property type="entry name" value="LigD_PE_domain"/>
</dbReference>
<dbReference type="GO" id="GO:0003677">
    <property type="term" value="F:DNA binding"/>
    <property type="evidence" value="ECO:0007669"/>
    <property type="project" value="UniProtKB-KW"/>
</dbReference>
<dbReference type="PROSITE" id="PS50160">
    <property type="entry name" value="DNA_LIGASE_A3"/>
    <property type="match status" value="1"/>
</dbReference>
<evidence type="ECO:0000256" key="12">
    <source>
        <dbReference type="ARBA" id="ARBA00022840"/>
    </source>
</evidence>
<evidence type="ECO:0000256" key="10">
    <source>
        <dbReference type="ARBA" id="ARBA00022801"/>
    </source>
</evidence>
<feature type="domain" description="ATP-dependent DNA ligase family profile" evidence="22">
    <location>
        <begin position="388"/>
        <end position="515"/>
    </location>
</feature>
<dbReference type="NCBIfam" id="TIGR02779">
    <property type="entry name" value="NHEJ_ligase_lig"/>
    <property type="match status" value="1"/>
</dbReference>
<feature type="compositionally biased region" description="Low complexity" evidence="21">
    <location>
        <begin position="205"/>
        <end position="217"/>
    </location>
</feature>
<evidence type="ECO:0000256" key="14">
    <source>
        <dbReference type="ARBA" id="ARBA00023125"/>
    </source>
</evidence>
<dbReference type="Gene3D" id="3.30.1490.70">
    <property type="match status" value="1"/>
</dbReference>
<comment type="catalytic activity">
    <reaction evidence="20">
        <text>ATP + (deoxyribonucleotide)n-3'-hydroxyl + 5'-phospho-(deoxyribonucleotide)m = (deoxyribonucleotide)n+m + AMP + diphosphate.</text>
        <dbReference type="EC" id="6.5.1.1"/>
    </reaction>
</comment>
<keyword evidence="10" id="KW-0378">Hydrolase</keyword>